<dbReference type="InterPro" id="IPR036397">
    <property type="entry name" value="RNaseH_sf"/>
</dbReference>
<comment type="caution">
    <text evidence="2">The sequence shown here is derived from an EMBL/GenBank/DDBJ whole genome shotgun (WGS) entry which is preliminary data.</text>
</comment>
<organism evidence="2 3">
    <name type="scientific">Coccomyxa subellipsoidea</name>
    <dbReference type="NCBI Taxonomy" id="248742"/>
    <lineage>
        <taxon>Eukaryota</taxon>
        <taxon>Viridiplantae</taxon>
        <taxon>Chlorophyta</taxon>
        <taxon>core chlorophytes</taxon>
        <taxon>Trebouxiophyceae</taxon>
        <taxon>Trebouxiophyceae incertae sedis</taxon>
        <taxon>Coccomyxaceae</taxon>
        <taxon>Coccomyxa</taxon>
    </lineage>
</organism>
<keyword evidence="3" id="KW-1185">Reference proteome</keyword>
<dbReference type="PANTHER" id="PTHR15092">
    <property type="entry name" value="POLY A -SPECIFIC RIBONUCLEASE/TARGET OF EGR1, MEMBER 1"/>
    <property type="match status" value="1"/>
</dbReference>
<name>A0ABR2YH56_9CHLO</name>
<dbReference type="EMBL" id="JALJOT010000012">
    <property type="protein sequence ID" value="KAK9905021.1"/>
    <property type="molecule type" value="Genomic_DNA"/>
</dbReference>
<proteinExistence type="inferred from homology"/>
<dbReference type="InterPro" id="IPR006941">
    <property type="entry name" value="RNase_CAF1"/>
</dbReference>
<evidence type="ECO:0008006" key="4">
    <source>
        <dbReference type="Google" id="ProtNLM"/>
    </source>
</evidence>
<dbReference type="InterPro" id="IPR051181">
    <property type="entry name" value="CAF1_poly(A)_ribonucleases"/>
</dbReference>
<comment type="similarity">
    <text evidence="1">Belongs to the CAF1 family.</text>
</comment>
<dbReference type="Proteomes" id="UP001491310">
    <property type="component" value="Unassembled WGS sequence"/>
</dbReference>
<sequence length="590" mass="64651">MTGLHVVDKREEYLDDIQERYEALAEGAQKFLVSQFGVSFFCWAGGKYEAQTFNFYLFPLPMLPGQDKRFLCQAGSLEFLAGQGFDFNKFVYEGIPFMRAADRDRRLAGLSREPCRSEISIHKTEDVEFVASLVQQVSSWLEGAERELVLEEVNGYQRAIQYQQLEKAQFGAAEPPGFYFEAAEGLQGRRAIRLTRAFAAEVEAFHQRKKEAEAERVHAAAGFCAVLEKLRDSSKPAVGHNCAFDLTFTLEHLAQPLPPDWSAFKRLTQAWFPGGIWDTKYLTKQLPGLSMVLPSTSLQPLYQALNPGGTPQPEVRDYLSTTGGQLPAVVHAAAFTRYTGPDADTHAHEAEYDAFMTGAVFACLLQLHSTQPADTSSSEEGTGSDIPEAGALSVRGLVSDIEHASFSGEQPQFSGVQEFMGRVNVMFSPIPYAAIYGEDPVPDLDHVFYLSGIAPGTRQSDLNRLLDSACLGRIRINQKSRGTQAIAELQDRGASPQAVKQALCSVLKLPPNQVLTSAEFAAQKASGQLSKLPHGGWAAAAEKLPGNGADGADDLRAARPVKRPRADEDVHMAPVEETEPAARSKRCIVM</sequence>
<dbReference type="Pfam" id="PF04857">
    <property type="entry name" value="CAF1"/>
    <property type="match status" value="1"/>
</dbReference>
<dbReference type="InterPro" id="IPR036867">
    <property type="entry name" value="R3H_dom_sf"/>
</dbReference>
<reference evidence="2 3" key="1">
    <citation type="journal article" date="2024" name="Nat. Commun.">
        <title>Phylogenomics reveals the evolutionary origins of lichenization in chlorophyte algae.</title>
        <authorList>
            <person name="Puginier C."/>
            <person name="Libourel C."/>
            <person name="Otte J."/>
            <person name="Skaloud P."/>
            <person name="Haon M."/>
            <person name="Grisel S."/>
            <person name="Petersen M."/>
            <person name="Berrin J.G."/>
            <person name="Delaux P.M."/>
            <person name="Dal Grande F."/>
            <person name="Keller J."/>
        </authorList>
    </citation>
    <scope>NUCLEOTIDE SEQUENCE [LARGE SCALE GENOMIC DNA]</scope>
    <source>
        <strain evidence="2 3">SAG 216-7</strain>
    </source>
</reference>
<protein>
    <recommendedName>
        <fullName evidence="4">CAF1-domain-containing protein</fullName>
    </recommendedName>
</protein>
<dbReference type="Gene3D" id="3.30.420.10">
    <property type="entry name" value="Ribonuclease H-like superfamily/Ribonuclease H"/>
    <property type="match status" value="1"/>
</dbReference>
<dbReference type="SUPFAM" id="SSF53098">
    <property type="entry name" value="Ribonuclease H-like"/>
    <property type="match status" value="1"/>
</dbReference>
<dbReference type="InterPro" id="IPR012337">
    <property type="entry name" value="RNaseH-like_sf"/>
</dbReference>
<dbReference type="Gene3D" id="3.30.1370.50">
    <property type="entry name" value="R3H-like domain"/>
    <property type="match status" value="1"/>
</dbReference>
<evidence type="ECO:0000313" key="3">
    <source>
        <dbReference type="Proteomes" id="UP001491310"/>
    </source>
</evidence>
<evidence type="ECO:0000256" key="1">
    <source>
        <dbReference type="ARBA" id="ARBA00008372"/>
    </source>
</evidence>
<evidence type="ECO:0000313" key="2">
    <source>
        <dbReference type="EMBL" id="KAK9905021.1"/>
    </source>
</evidence>
<gene>
    <name evidence="2" type="ORF">WJX75_007964</name>
</gene>
<dbReference type="PANTHER" id="PTHR15092:SF47">
    <property type="entry name" value="POLY(A)-SPECIFIC EXORIBONUCLEASE PARN"/>
    <property type="match status" value="1"/>
</dbReference>
<accession>A0ABR2YH56</accession>